<dbReference type="RefSeq" id="WP_186841300.1">
    <property type="nucleotide sequence ID" value="NZ_WJBC01000003.1"/>
</dbReference>
<dbReference type="InterPro" id="IPR035965">
    <property type="entry name" value="PAS-like_dom_sf"/>
</dbReference>
<dbReference type="PROSITE" id="PS50110">
    <property type="entry name" value="RESPONSE_REGULATORY"/>
    <property type="match status" value="1"/>
</dbReference>
<dbReference type="InterPro" id="IPR000700">
    <property type="entry name" value="PAS-assoc_C"/>
</dbReference>
<evidence type="ECO:0000313" key="9">
    <source>
        <dbReference type="EMBL" id="MBC3803370.1"/>
    </source>
</evidence>
<dbReference type="Pfam" id="PF00990">
    <property type="entry name" value="GGDEF"/>
    <property type="match status" value="1"/>
</dbReference>
<dbReference type="CDD" id="cd00130">
    <property type="entry name" value="PAS"/>
    <property type="match status" value="1"/>
</dbReference>
<evidence type="ECO:0000259" key="8">
    <source>
        <dbReference type="PROSITE" id="PS51832"/>
    </source>
</evidence>
<dbReference type="Gene3D" id="3.40.50.2300">
    <property type="match status" value="1"/>
</dbReference>
<evidence type="ECO:0000259" key="7">
    <source>
        <dbReference type="PROSITE" id="PS50887"/>
    </source>
</evidence>
<dbReference type="InterPro" id="IPR013655">
    <property type="entry name" value="PAS_fold_3"/>
</dbReference>
<dbReference type="EMBL" id="WJBC01000003">
    <property type="protein sequence ID" value="MBC3803370.1"/>
    <property type="molecule type" value="Genomic_DNA"/>
</dbReference>
<dbReference type="Gene3D" id="1.10.3210.10">
    <property type="entry name" value="Hypothetical protein af1432"/>
    <property type="match status" value="1"/>
</dbReference>
<dbReference type="InterPro" id="IPR000160">
    <property type="entry name" value="GGDEF_dom"/>
</dbReference>
<dbReference type="InterPro" id="IPR037522">
    <property type="entry name" value="HD_GYP_dom"/>
</dbReference>
<evidence type="ECO:0000256" key="2">
    <source>
        <dbReference type="ARBA" id="ARBA00024867"/>
    </source>
</evidence>
<dbReference type="PANTHER" id="PTHR43155">
    <property type="entry name" value="CYCLIC DI-GMP PHOSPHODIESTERASE PA4108-RELATED"/>
    <property type="match status" value="1"/>
</dbReference>
<dbReference type="NCBIfam" id="TIGR00277">
    <property type="entry name" value="HDIG"/>
    <property type="match status" value="1"/>
</dbReference>
<protein>
    <recommendedName>
        <fullName evidence="1">Stage 0 sporulation protein A homolog</fullName>
    </recommendedName>
</protein>
<evidence type="ECO:0000259" key="6">
    <source>
        <dbReference type="PROSITE" id="PS50113"/>
    </source>
</evidence>
<reference evidence="9 10" key="1">
    <citation type="journal article" date="2020" name="mSystems">
        <title>Defining Genomic and Predicted Metabolic Features of the Acetobacterium Genus.</title>
        <authorList>
            <person name="Ross D.E."/>
            <person name="Marshall C.W."/>
            <person name="Gulliver D."/>
            <person name="May H.D."/>
            <person name="Norman R.S."/>
        </authorList>
    </citation>
    <scope>NUCLEOTIDE SEQUENCE [LARGE SCALE GENOMIC DNA]</scope>
    <source>
        <strain evidence="9 10">DSM 8238</strain>
    </source>
</reference>
<evidence type="ECO:0000313" key="10">
    <source>
        <dbReference type="Proteomes" id="UP000603234"/>
    </source>
</evidence>
<dbReference type="Pfam" id="PF13487">
    <property type="entry name" value="HD_5"/>
    <property type="match status" value="1"/>
</dbReference>
<dbReference type="Gene3D" id="3.30.70.270">
    <property type="match status" value="1"/>
</dbReference>
<dbReference type="InterPro" id="IPR043128">
    <property type="entry name" value="Rev_trsase/Diguanyl_cyclase"/>
</dbReference>
<dbReference type="NCBIfam" id="TIGR00254">
    <property type="entry name" value="GGDEF"/>
    <property type="match status" value="1"/>
</dbReference>
<sequence>MNAVTGRVNCSKVKPSRGENLQKIQVKILVIDEDQENAMEIEATILSVFPECLVFIASDGKTGSQVAKMEKPDMILWDIIKPELYGFEMCRQLKADENLVDIPLVFISSYRLNEEQQVLALECGGTGFIMKPIDEYVLGSQIRAMKKIKNDNVKKRNELERLDTLIKKQDQVLKLAQEQSIQLFRSLEKEYRVRKKSQKALLEAQRLASLGNYEFSQSFEEVSCSNEVLKILGVETIQEVSCIENLTSLIHPEDRTKVLENIKKTKNTESIVDLDFRILKPDGEERIVNARICPRFDQTKGYVVNFGTIQDITKIKRKEEEIRYISYHDYLTGLYNRRYFEDMLKNLDQEKNYPLTLIMADVNGLKIINDSFGHAVGDELLKKISDIFKNNCREDDVVARLGGDEFIFILPRTDKETAALLIKRMETLAANEKIRGINLSIAFGSYTKKTKDESNQRIIEKAEDEMYRNKLYERASTRNITVELIMNILYEKSSREMIHSMRVALICEKIGLYFRMNKEEINMIRTAGLIHDIGKIGIDENILNKPEKLNDDEWDKIRKHPEIGYRILNSVSDFSEMADCIQEHHERWDGKGYPKGLKGEEISLQGRIVAIADCFDAMTSDRPYRKGISMEEAITELKKNSGTQFDPIVTRVFVEKVMRTEF</sequence>
<dbReference type="InterPro" id="IPR011006">
    <property type="entry name" value="CheY-like_superfamily"/>
</dbReference>
<feature type="domain" description="HD-GYP" evidence="8">
    <location>
        <begin position="474"/>
        <end position="662"/>
    </location>
</feature>
<feature type="domain" description="Response regulatory" evidence="5">
    <location>
        <begin position="27"/>
        <end position="146"/>
    </location>
</feature>
<keyword evidence="3" id="KW-0597">Phosphoprotein</keyword>
<evidence type="ECO:0000256" key="4">
    <source>
        <dbReference type="SAM" id="Coils"/>
    </source>
</evidence>
<dbReference type="CDD" id="cd01949">
    <property type="entry name" value="GGDEF"/>
    <property type="match status" value="1"/>
</dbReference>
<dbReference type="InterPro" id="IPR001789">
    <property type="entry name" value="Sig_transdc_resp-reg_receiver"/>
</dbReference>
<feature type="domain" description="PAC" evidence="6">
    <location>
        <begin position="272"/>
        <end position="324"/>
    </location>
</feature>
<dbReference type="PROSITE" id="PS51832">
    <property type="entry name" value="HD_GYP"/>
    <property type="match status" value="1"/>
</dbReference>
<dbReference type="CDD" id="cd00077">
    <property type="entry name" value="HDc"/>
    <property type="match status" value="1"/>
</dbReference>
<dbReference type="NCBIfam" id="TIGR00229">
    <property type="entry name" value="sensory_box"/>
    <property type="match status" value="1"/>
</dbReference>
<comment type="caution">
    <text evidence="9">The sequence shown here is derived from an EMBL/GenBank/DDBJ whole genome shotgun (WGS) entry which is preliminary data.</text>
</comment>
<dbReference type="InterPro" id="IPR006675">
    <property type="entry name" value="HDIG_dom"/>
</dbReference>
<dbReference type="Proteomes" id="UP000603234">
    <property type="component" value="Unassembled WGS sequence"/>
</dbReference>
<dbReference type="SMART" id="SM00267">
    <property type="entry name" value="GGDEF"/>
    <property type="match status" value="1"/>
</dbReference>
<dbReference type="SUPFAM" id="SSF52172">
    <property type="entry name" value="CheY-like"/>
    <property type="match status" value="1"/>
</dbReference>
<dbReference type="PROSITE" id="PS50113">
    <property type="entry name" value="PAC"/>
    <property type="match status" value="1"/>
</dbReference>
<feature type="domain" description="GGDEF" evidence="7">
    <location>
        <begin position="353"/>
        <end position="482"/>
    </location>
</feature>
<evidence type="ECO:0000256" key="3">
    <source>
        <dbReference type="PROSITE-ProRule" id="PRU00169"/>
    </source>
</evidence>
<feature type="coiled-coil region" evidence="4">
    <location>
        <begin position="145"/>
        <end position="179"/>
    </location>
</feature>
<keyword evidence="4" id="KW-0175">Coiled coil</keyword>
<proteinExistence type="predicted"/>
<dbReference type="Gene3D" id="3.30.450.20">
    <property type="entry name" value="PAS domain"/>
    <property type="match status" value="1"/>
</dbReference>
<dbReference type="SUPFAM" id="SSF55073">
    <property type="entry name" value="Nucleotide cyclase"/>
    <property type="match status" value="1"/>
</dbReference>
<comment type="function">
    <text evidence="2">May play the central regulatory role in sporulation. It may be an element of the effector pathway responsible for the activation of sporulation genes in response to nutritional stress. Spo0A may act in concert with spo0H (a sigma factor) to control the expression of some genes that are critical to the sporulation process.</text>
</comment>
<gene>
    <name evidence="9" type="ORF">GH808_02815</name>
</gene>
<organism evidence="9 10">
    <name type="scientific">Acetobacterium fimetarium</name>
    <dbReference type="NCBI Taxonomy" id="52691"/>
    <lineage>
        <taxon>Bacteria</taxon>
        <taxon>Bacillati</taxon>
        <taxon>Bacillota</taxon>
        <taxon>Clostridia</taxon>
        <taxon>Eubacteriales</taxon>
        <taxon>Eubacteriaceae</taxon>
        <taxon>Acetobacterium</taxon>
    </lineage>
</organism>
<feature type="modified residue" description="4-aspartylphosphate" evidence="3">
    <location>
        <position position="78"/>
    </location>
</feature>
<dbReference type="SMART" id="SM00471">
    <property type="entry name" value="HDc"/>
    <property type="match status" value="1"/>
</dbReference>
<evidence type="ECO:0000259" key="5">
    <source>
        <dbReference type="PROSITE" id="PS50110"/>
    </source>
</evidence>
<dbReference type="SUPFAM" id="SSF55785">
    <property type="entry name" value="PYP-like sensor domain (PAS domain)"/>
    <property type="match status" value="1"/>
</dbReference>
<dbReference type="Pfam" id="PF08447">
    <property type="entry name" value="PAS_3"/>
    <property type="match status" value="1"/>
</dbReference>
<dbReference type="SMART" id="SM00448">
    <property type="entry name" value="REC"/>
    <property type="match status" value="1"/>
</dbReference>
<name>A0ABR6WS62_9FIRM</name>
<dbReference type="InterPro" id="IPR029787">
    <property type="entry name" value="Nucleotide_cyclase"/>
</dbReference>
<dbReference type="InterPro" id="IPR000014">
    <property type="entry name" value="PAS"/>
</dbReference>
<dbReference type="InterPro" id="IPR003607">
    <property type="entry name" value="HD/PDEase_dom"/>
</dbReference>
<accession>A0ABR6WS62</accession>
<dbReference type="PANTHER" id="PTHR43155:SF2">
    <property type="entry name" value="CYCLIC DI-GMP PHOSPHODIESTERASE PA4108"/>
    <property type="match status" value="1"/>
</dbReference>
<dbReference type="PROSITE" id="PS50887">
    <property type="entry name" value="GGDEF"/>
    <property type="match status" value="1"/>
</dbReference>
<evidence type="ECO:0000256" key="1">
    <source>
        <dbReference type="ARBA" id="ARBA00018672"/>
    </source>
</evidence>
<dbReference type="Gene3D" id="2.10.70.100">
    <property type="match status" value="1"/>
</dbReference>
<dbReference type="Pfam" id="PF00072">
    <property type="entry name" value="Response_reg"/>
    <property type="match status" value="1"/>
</dbReference>
<dbReference type="SUPFAM" id="SSF109604">
    <property type="entry name" value="HD-domain/PDEase-like"/>
    <property type="match status" value="1"/>
</dbReference>
<keyword evidence="10" id="KW-1185">Reference proteome</keyword>